<dbReference type="GO" id="GO:0016301">
    <property type="term" value="F:kinase activity"/>
    <property type="evidence" value="ECO:0007669"/>
    <property type="project" value="UniProtKB-KW"/>
</dbReference>
<evidence type="ECO:0000256" key="10">
    <source>
        <dbReference type="ARBA" id="ARBA00022842"/>
    </source>
</evidence>
<dbReference type="PANTHER" id="PTHR11817">
    <property type="entry name" value="PYRUVATE KINASE"/>
    <property type="match status" value="1"/>
</dbReference>
<dbReference type="Proteomes" id="UP001432027">
    <property type="component" value="Unassembled WGS sequence"/>
</dbReference>
<comment type="catalytic activity">
    <reaction evidence="13">
        <text>pyruvate + ATP = phosphoenolpyruvate + ADP + H(+)</text>
        <dbReference type="Rhea" id="RHEA:18157"/>
        <dbReference type="ChEBI" id="CHEBI:15361"/>
        <dbReference type="ChEBI" id="CHEBI:15378"/>
        <dbReference type="ChEBI" id="CHEBI:30616"/>
        <dbReference type="ChEBI" id="CHEBI:58702"/>
        <dbReference type="ChEBI" id="CHEBI:456216"/>
        <dbReference type="EC" id="2.7.1.40"/>
    </reaction>
    <physiologicalReaction direction="right-to-left" evidence="13">
        <dbReference type="Rhea" id="RHEA:18159"/>
    </physiologicalReaction>
</comment>
<keyword evidence="8 14" id="KW-0418">Kinase</keyword>
<evidence type="ECO:0000259" key="16">
    <source>
        <dbReference type="Pfam" id="PF02887"/>
    </source>
</evidence>
<evidence type="ECO:0000256" key="7">
    <source>
        <dbReference type="ARBA" id="ARBA00022741"/>
    </source>
</evidence>
<dbReference type="GO" id="GO:0004743">
    <property type="term" value="F:pyruvate kinase activity"/>
    <property type="evidence" value="ECO:0007669"/>
    <property type="project" value="UniProtKB-EC"/>
</dbReference>
<accession>A0AAV5S981</accession>
<organism evidence="17 18">
    <name type="scientific">Pristionchus entomophagus</name>
    <dbReference type="NCBI Taxonomy" id="358040"/>
    <lineage>
        <taxon>Eukaryota</taxon>
        <taxon>Metazoa</taxon>
        <taxon>Ecdysozoa</taxon>
        <taxon>Nematoda</taxon>
        <taxon>Chromadorea</taxon>
        <taxon>Rhabditida</taxon>
        <taxon>Rhabditina</taxon>
        <taxon>Diplogasteromorpha</taxon>
        <taxon>Diplogasteroidea</taxon>
        <taxon>Neodiplogasteridae</taxon>
        <taxon>Pristionchus</taxon>
    </lineage>
</organism>
<dbReference type="InterPro" id="IPR015806">
    <property type="entry name" value="Pyrv_Knase_insert_dom_sf"/>
</dbReference>
<evidence type="ECO:0000256" key="14">
    <source>
        <dbReference type="RuleBase" id="RU000504"/>
    </source>
</evidence>
<name>A0AAV5S981_9BILA</name>
<dbReference type="InterPro" id="IPR015795">
    <property type="entry name" value="Pyrv_Knase_C"/>
</dbReference>
<evidence type="ECO:0000256" key="12">
    <source>
        <dbReference type="ARBA" id="ARBA00023317"/>
    </source>
</evidence>
<dbReference type="GO" id="GO:0000287">
    <property type="term" value="F:magnesium ion binding"/>
    <property type="evidence" value="ECO:0007669"/>
    <property type="project" value="InterPro"/>
</dbReference>
<dbReference type="InterPro" id="IPR040442">
    <property type="entry name" value="Pyrv_kinase-like_dom_sf"/>
</dbReference>
<keyword evidence="18" id="KW-1185">Reference proteome</keyword>
<evidence type="ECO:0000256" key="6">
    <source>
        <dbReference type="ARBA" id="ARBA00022723"/>
    </source>
</evidence>
<dbReference type="SUPFAM" id="SSF50800">
    <property type="entry name" value="PK beta-barrel domain-like"/>
    <property type="match status" value="1"/>
</dbReference>
<dbReference type="NCBIfam" id="NF004491">
    <property type="entry name" value="PRK05826.1"/>
    <property type="match status" value="1"/>
</dbReference>
<dbReference type="InterPro" id="IPR018209">
    <property type="entry name" value="Pyrv_Knase_AS"/>
</dbReference>
<feature type="non-terminal residue" evidence="17">
    <location>
        <position position="1"/>
    </location>
</feature>
<evidence type="ECO:0000313" key="18">
    <source>
        <dbReference type="Proteomes" id="UP001432027"/>
    </source>
</evidence>
<keyword evidence="10 14" id="KW-0460">Magnesium</keyword>
<evidence type="ECO:0000256" key="11">
    <source>
        <dbReference type="ARBA" id="ARBA00023152"/>
    </source>
</evidence>
<dbReference type="SUPFAM" id="SSF52935">
    <property type="entry name" value="PK C-terminal domain-like"/>
    <property type="match status" value="1"/>
</dbReference>
<dbReference type="InterPro" id="IPR011037">
    <property type="entry name" value="Pyrv_Knase-like_insert_dom_sf"/>
</dbReference>
<dbReference type="Gene3D" id="2.40.33.10">
    <property type="entry name" value="PK beta-barrel domain-like"/>
    <property type="match status" value="1"/>
</dbReference>
<evidence type="ECO:0000256" key="9">
    <source>
        <dbReference type="ARBA" id="ARBA00022840"/>
    </source>
</evidence>
<dbReference type="Pfam" id="PF02887">
    <property type="entry name" value="PK_C"/>
    <property type="match status" value="1"/>
</dbReference>
<reference evidence="17" key="1">
    <citation type="submission" date="2023-10" db="EMBL/GenBank/DDBJ databases">
        <title>Genome assembly of Pristionchus species.</title>
        <authorList>
            <person name="Yoshida K."/>
            <person name="Sommer R.J."/>
        </authorList>
    </citation>
    <scope>NUCLEOTIDE SEQUENCE</scope>
    <source>
        <strain evidence="17">RS0144</strain>
    </source>
</reference>
<evidence type="ECO:0000256" key="3">
    <source>
        <dbReference type="ARBA" id="ARBA00008663"/>
    </source>
</evidence>
<dbReference type="Gene3D" id="3.20.20.60">
    <property type="entry name" value="Phosphoenolpyruvate-binding domains"/>
    <property type="match status" value="1"/>
</dbReference>
<dbReference type="InterPro" id="IPR001697">
    <property type="entry name" value="Pyr_Knase"/>
</dbReference>
<dbReference type="GO" id="GO:0030955">
    <property type="term" value="F:potassium ion binding"/>
    <property type="evidence" value="ECO:0007669"/>
    <property type="project" value="InterPro"/>
</dbReference>
<evidence type="ECO:0000256" key="4">
    <source>
        <dbReference type="ARBA" id="ARBA00012142"/>
    </source>
</evidence>
<dbReference type="InterPro" id="IPR015793">
    <property type="entry name" value="Pyrv_Knase_brl"/>
</dbReference>
<dbReference type="InterPro" id="IPR036918">
    <property type="entry name" value="Pyrv_Knase_C_sf"/>
</dbReference>
<keyword evidence="11 14" id="KW-0324">Glycolysis</keyword>
<evidence type="ECO:0000259" key="15">
    <source>
        <dbReference type="Pfam" id="PF00224"/>
    </source>
</evidence>
<keyword evidence="6" id="KW-0479">Metal-binding</keyword>
<proteinExistence type="inferred from homology"/>
<dbReference type="Pfam" id="PF00224">
    <property type="entry name" value="PK"/>
    <property type="match status" value="1"/>
</dbReference>
<keyword evidence="12" id="KW-0670">Pyruvate</keyword>
<dbReference type="GO" id="GO:0005524">
    <property type="term" value="F:ATP binding"/>
    <property type="evidence" value="ECO:0007669"/>
    <property type="project" value="UniProtKB-KW"/>
</dbReference>
<dbReference type="NCBIfam" id="TIGR01064">
    <property type="entry name" value="pyruv_kin"/>
    <property type="match status" value="1"/>
</dbReference>
<keyword evidence="9" id="KW-0067">ATP-binding</keyword>
<comment type="similarity">
    <text evidence="3 14">Belongs to the pyruvate kinase family.</text>
</comment>
<dbReference type="SUPFAM" id="SSF51621">
    <property type="entry name" value="Phosphoenolpyruvate/pyruvate domain"/>
    <property type="match status" value="1"/>
</dbReference>
<dbReference type="PROSITE" id="PS00110">
    <property type="entry name" value="PYRUVATE_KINASE"/>
    <property type="match status" value="1"/>
</dbReference>
<feature type="domain" description="Pyruvate kinase barrel" evidence="15">
    <location>
        <begin position="31"/>
        <end position="356"/>
    </location>
</feature>
<evidence type="ECO:0000256" key="1">
    <source>
        <dbReference type="ARBA" id="ARBA00001958"/>
    </source>
</evidence>
<dbReference type="InterPro" id="IPR015813">
    <property type="entry name" value="Pyrv/PenolPyrv_kinase-like_dom"/>
</dbReference>
<protein>
    <recommendedName>
        <fullName evidence="4 14">Pyruvate kinase</fullName>
        <ecNumber evidence="4 14">2.7.1.40</ecNumber>
    </recommendedName>
</protein>
<dbReference type="PRINTS" id="PR01050">
    <property type="entry name" value="PYRUVTKNASE"/>
</dbReference>
<evidence type="ECO:0000313" key="17">
    <source>
        <dbReference type="EMBL" id="GMS79651.1"/>
    </source>
</evidence>
<feature type="domain" description="Pyruvate kinase C-terminal" evidence="16">
    <location>
        <begin position="389"/>
        <end position="502"/>
    </location>
</feature>
<dbReference type="Gene3D" id="3.40.1380.20">
    <property type="entry name" value="Pyruvate kinase, C-terminal domain"/>
    <property type="match status" value="1"/>
</dbReference>
<evidence type="ECO:0000256" key="5">
    <source>
        <dbReference type="ARBA" id="ARBA00022679"/>
    </source>
</evidence>
<dbReference type="EMBL" id="BTSX01000001">
    <property type="protein sequence ID" value="GMS79651.1"/>
    <property type="molecule type" value="Genomic_DNA"/>
</dbReference>
<evidence type="ECO:0000256" key="8">
    <source>
        <dbReference type="ARBA" id="ARBA00022777"/>
    </source>
</evidence>
<comment type="pathway">
    <text evidence="2 14">Carbohydrate degradation; glycolysis; pyruvate from D-glyceraldehyde 3-phosphate: step 5/5.</text>
</comment>
<evidence type="ECO:0000256" key="13">
    <source>
        <dbReference type="ARBA" id="ARBA00048967"/>
    </source>
</evidence>
<gene>
    <name evidence="17" type="ORF">PENTCL1PPCAC_1826</name>
</gene>
<dbReference type="FunFam" id="2.40.33.10:FF:000001">
    <property type="entry name" value="Pyruvate kinase"/>
    <property type="match status" value="1"/>
</dbReference>
<comment type="caution">
    <text evidence="17">The sequence shown here is derived from an EMBL/GenBank/DDBJ whole genome shotgun (WGS) entry which is preliminary data.</text>
</comment>
<comment type="cofactor">
    <cofactor evidence="1">
        <name>K(+)</name>
        <dbReference type="ChEBI" id="CHEBI:29103"/>
    </cofactor>
</comment>
<dbReference type="AlphaFoldDB" id="A0AAV5S981"/>
<keyword evidence="5 14" id="KW-0808">Transferase</keyword>
<dbReference type="EC" id="2.7.1.40" evidence="4 14"/>
<sequence>SATHQESVMAAETHIEHLTRLSTDSSVMKVRKTSIIGTIGPSCDSVETIREMILNGMNIARINMSHGDREAHKRRIRMIKEAREAYPDHYVAIALDTKGPEIRTGPVKDDVQLQLKERSIYTVSVDETGEKECGEGQIYLDYPLIAEQLEIGKDLFIDDGVICLRVLEKLSEGLRCEVITGGELGSHKGVNLPSVRVKLPILSEKDKEDLRLGVEEHIDMVFASYIRNRREVETVKYEISDSQKPIWVIAKIENEDSLNNIDEIIDAADGIVVARGPLGVETPSAKVAIVQKLIVSKCNRSCKPVVIATQMLESMRLNPRATRAECSDVANAVLDGADCVMLSAETAHGKFPVGAVAVMNNICAEAETAYYQKSLIQDLRQKANLSKLETMALSAATAVTCIGASAIVMITTSGKSSQICAQFRPPVPIVALCSSKAIARKLHLFRGILPLYCPETKVGPKMDVIEEALEMGLEQCKTRGFVKSGDPVVLITGWPNDLLSIHSMMQIVYAK</sequence>
<keyword evidence="7" id="KW-0547">Nucleotide-binding</keyword>
<evidence type="ECO:0000256" key="2">
    <source>
        <dbReference type="ARBA" id="ARBA00004997"/>
    </source>
</evidence>